<organism evidence="1 3">
    <name type="scientific">White spot syndrome virus</name>
    <dbReference type="NCBI Taxonomy" id="342409"/>
    <lineage>
        <taxon>Viruses</taxon>
        <taxon>Viruses incertae sedis</taxon>
        <taxon>Naldaviricetes</taxon>
        <taxon>Nimaviridae</taxon>
        <taxon>Whispovirus</taxon>
    </lineage>
</organism>
<dbReference type="EMBL" id="MF768985">
    <property type="protein sequence ID" value="ATU84042.1"/>
    <property type="molecule type" value="Genomic_DNA"/>
</dbReference>
<protein>
    <submittedName>
        <fullName evidence="2">ORF1283</fullName>
    </submittedName>
    <submittedName>
        <fullName evidence="1">Wsv524</fullName>
    </submittedName>
</protein>
<proteinExistence type="predicted"/>
<reference evidence="2" key="3">
    <citation type="journal article" date="2018" name="Aquaculture">
        <title>Complete genome sequence of a white spot syndrome virus associated with a disease incursion in Australia.</title>
        <authorList>
            <person name="Oakey J."/>
            <person name="Smith C.S."/>
        </authorList>
    </citation>
    <scope>NUCLEOTIDE SEQUENCE [LARGE SCALE GENOMIC DNA]</scope>
    <source>
        <strain evidence="2">WSSV-AU</strain>
    </source>
</reference>
<evidence type="ECO:0000313" key="1">
    <source>
        <dbReference type="EMBL" id="AFX59885.1"/>
    </source>
</evidence>
<reference evidence="3" key="2">
    <citation type="submission" date="2012-08" db="EMBL/GenBank/DDBJ databases">
        <authorList>
            <person name="Choi T.-J."/>
        </authorList>
    </citation>
    <scope>NUCLEOTIDE SEQUENCE [LARGE SCALE GENOMIC DNA]</scope>
    <source>
        <strain evidence="3">K-LV1</strain>
    </source>
</reference>
<evidence type="ECO:0000313" key="3">
    <source>
        <dbReference type="Proteomes" id="UP000277283"/>
    </source>
</evidence>
<reference evidence="1" key="1">
    <citation type="submission" date="2012-08" db="EMBL/GenBank/DDBJ databases">
        <title>Cassytha pubescens and C. glabella (Lauraceae) are not disjunctly distributed between Australia and the Ryukyu Archipelago of Japan - evidence from morphological and molecular data.</title>
        <authorList>
            <person name="Kokubugata G."/>
            <person name="Nakamura K."/>
            <person name="Forster P.I."/>
            <person name="Wilson G.W."/>
            <person name="Holland A.E."/>
            <person name="Hirayama Y."/>
            <person name="Yokota M."/>
        </authorList>
    </citation>
    <scope>NUCLEOTIDE SEQUENCE</scope>
    <source>
        <strain evidence="1">K-LV1</strain>
    </source>
</reference>
<dbReference type="Proteomes" id="UP000267516">
    <property type="component" value="Segment"/>
</dbReference>
<sequence>MINTSYKGQFTISIDTFVTKFIHVIQWSKKSFISIIPHSTCSGRKGQTSNSVFYFTNTHTSYRFLSKP</sequence>
<gene>
    <name evidence="1" type="ORF">wssv_05080</name>
</gene>
<evidence type="ECO:0000313" key="2">
    <source>
        <dbReference type="EMBL" id="ATU84042.1"/>
    </source>
</evidence>
<name>K7WKK9_9VIRU</name>
<dbReference type="EMBL" id="JX515788">
    <property type="protein sequence ID" value="AFX59885.1"/>
    <property type="molecule type" value="Genomic_DNA"/>
</dbReference>
<accession>K7WKK9</accession>
<dbReference type="Proteomes" id="UP000277283">
    <property type="component" value="Segment"/>
</dbReference>